<proteinExistence type="predicted"/>
<keyword evidence="3" id="KW-1185">Reference proteome</keyword>
<dbReference type="InterPro" id="IPR036465">
    <property type="entry name" value="vWFA_dom_sf"/>
</dbReference>
<evidence type="ECO:0000313" key="2">
    <source>
        <dbReference type="EMBL" id="MDI9260868.1"/>
    </source>
</evidence>
<protein>
    <submittedName>
        <fullName evidence="2">Nitric oxide reductase</fullName>
    </submittedName>
</protein>
<evidence type="ECO:0000313" key="3">
    <source>
        <dbReference type="Proteomes" id="UP001529245"/>
    </source>
</evidence>
<reference evidence="2 3" key="1">
    <citation type="submission" date="2023-04" db="EMBL/GenBank/DDBJ databases">
        <title>A. sendaiensis sub sp. chiapanensis a novel subspecie with specific adaptation in bacterial cell wall isolated from an active volcano.</title>
        <authorList>
            <person name="Alvarez Gutierrez P.E."/>
            <person name="Ortiz Cortes L.Y."/>
        </authorList>
    </citation>
    <scope>NUCLEOTIDE SEQUENCE [LARGE SCALE GENOMIC DNA]</scope>
    <source>
        <strain evidence="2 3">PA2</strain>
    </source>
</reference>
<evidence type="ECO:0000256" key="1">
    <source>
        <dbReference type="SAM" id="MobiDB-lite"/>
    </source>
</evidence>
<accession>A0ABT6Y0L9</accession>
<dbReference type="InterPro" id="IPR051928">
    <property type="entry name" value="NorD/CobT"/>
</dbReference>
<feature type="compositionally biased region" description="Basic and acidic residues" evidence="1">
    <location>
        <begin position="305"/>
        <end position="329"/>
    </location>
</feature>
<dbReference type="PANTHER" id="PTHR41248">
    <property type="entry name" value="NORD PROTEIN"/>
    <property type="match status" value="1"/>
</dbReference>
<dbReference type="RefSeq" id="WP_283204298.1">
    <property type="nucleotide sequence ID" value="NZ_JASGCB010000024.1"/>
</dbReference>
<dbReference type="Gene3D" id="3.40.50.410">
    <property type="entry name" value="von Willebrand factor, type A domain"/>
    <property type="match status" value="1"/>
</dbReference>
<feature type="region of interest" description="Disordered" evidence="1">
    <location>
        <begin position="262"/>
        <end position="281"/>
    </location>
</feature>
<feature type="compositionally biased region" description="Low complexity" evidence="1">
    <location>
        <begin position="263"/>
        <end position="279"/>
    </location>
</feature>
<dbReference type="SUPFAM" id="SSF53300">
    <property type="entry name" value="vWA-like"/>
    <property type="match status" value="1"/>
</dbReference>
<dbReference type="EMBL" id="JASGCB010000024">
    <property type="protein sequence ID" value="MDI9260868.1"/>
    <property type="molecule type" value="Genomic_DNA"/>
</dbReference>
<sequence length="616" mass="68858">MFRFTSPYEDEPSLSLYTGLARALSGDGDLECRYGRLSSFSPAAHVIELPDVYRTAGGAERRTLERAEVYLRAAGSARLTDLAVLAGARREWETCQAPKLAWQWLLTVEDARLMAWLARERPRLARMFAKRLAFHRRRVRRQAEWRSRGSGPTNTAEGVYLALFAELLALGNEVRRALSGDTRAAVQWGADRLERAMARGFVEDLTETWFQLAWEVADDAAGRADFQPASRSRQALRRDDEAETALDLRLDIWTRPRHDKRGALLQGPANAGAGAAPGRRAGRLGEDQVAHVGQTAFSRLAGPPRRSEMGRQHEGHADQEHGHEGLFADEERPGRPYVIRERGYVPPTAEALEWLRSIRRAQAPTRRRLQSLLAKYLERRRAWRGGLSRHGRTLRRAERIAFEPYPRVLARRDQDLAHDAAVQILIDVSGSMEPYLSACKEAIVMLGDALRALRAPFGVAAYWEDDASASASFLETVIWDVIPFDQSRDPDALAAVWALQPELDNRDGAAIRHVARRLARFAEASKWLVLVSDARPAAEGYAGGYEDTRRAVQEARALGVQVVHLVVASDVDAALVDAVRYLYGHAFAIARSPNDVPTALERALKRILQNAVRDVR</sequence>
<gene>
    <name evidence="2" type="ORF">QID03_11905</name>
</gene>
<feature type="region of interest" description="Disordered" evidence="1">
    <location>
        <begin position="298"/>
        <end position="329"/>
    </location>
</feature>
<comment type="caution">
    <text evidence="2">The sequence shown here is derived from an EMBL/GenBank/DDBJ whole genome shotgun (WGS) entry which is preliminary data.</text>
</comment>
<organism evidence="2 3">
    <name type="scientific">Alicyclobacillus sendaiensis PA2</name>
    <dbReference type="NCBI Taxonomy" id="3029425"/>
    <lineage>
        <taxon>Bacteria</taxon>
        <taxon>Bacillati</taxon>
        <taxon>Bacillota</taxon>
        <taxon>Bacilli</taxon>
        <taxon>Bacillales</taxon>
        <taxon>Alicyclobacillaceae</taxon>
        <taxon>Alicyclobacillus</taxon>
    </lineage>
</organism>
<name>A0ABT6Y0L9_ALISE</name>
<dbReference type="PANTHER" id="PTHR41248:SF1">
    <property type="entry name" value="NORD PROTEIN"/>
    <property type="match status" value="1"/>
</dbReference>
<dbReference type="Proteomes" id="UP001529245">
    <property type="component" value="Unassembled WGS sequence"/>
</dbReference>